<organism evidence="8 9">
    <name type="scientific">Carboxylicivirga marina</name>
    <dbReference type="NCBI Taxonomy" id="2800988"/>
    <lineage>
        <taxon>Bacteria</taxon>
        <taxon>Pseudomonadati</taxon>
        <taxon>Bacteroidota</taxon>
        <taxon>Bacteroidia</taxon>
        <taxon>Marinilabiliales</taxon>
        <taxon>Marinilabiliaceae</taxon>
        <taxon>Carboxylicivirga</taxon>
    </lineage>
</organism>
<dbReference type="InterPro" id="IPR033985">
    <property type="entry name" value="SusD-like_N"/>
</dbReference>
<keyword evidence="9" id="KW-1185">Reference proteome</keyword>
<evidence type="ECO:0000313" key="8">
    <source>
        <dbReference type="EMBL" id="MBK3516207.1"/>
    </source>
</evidence>
<feature type="domain" description="RagB/SusD" evidence="6">
    <location>
        <begin position="328"/>
        <end position="527"/>
    </location>
</feature>
<proteinExistence type="inferred from homology"/>
<evidence type="ECO:0000256" key="5">
    <source>
        <dbReference type="ARBA" id="ARBA00023237"/>
    </source>
</evidence>
<dbReference type="RefSeq" id="WP_200463440.1">
    <property type="nucleotide sequence ID" value="NZ_JAENRR010000004.1"/>
</dbReference>
<evidence type="ECO:0000256" key="2">
    <source>
        <dbReference type="ARBA" id="ARBA00006275"/>
    </source>
</evidence>
<feature type="domain" description="SusD-like N-terminal" evidence="7">
    <location>
        <begin position="23"/>
        <end position="223"/>
    </location>
</feature>
<evidence type="ECO:0000259" key="6">
    <source>
        <dbReference type="Pfam" id="PF07980"/>
    </source>
</evidence>
<dbReference type="InterPro" id="IPR012944">
    <property type="entry name" value="SusD_RagB_dom"/>
</dbReference>
<evidence type="ECO:0000256" key="1">
    <source>
        <dbReference type="ARBA" id="ARBA00004442"/>
    </source>
</evidence>
<dbReference type="SUPFAM" id="SSF48452">
    <property type="entry name" value="TPR-like"/>
    <property type="match status" value="1"/>
</dbReference>
<dbReference type="PROSITE" id="PS51257">
    <property type="entry name" value="PROKAR_LIPOPROTEIN"/>
    <property type="match status" value="1"/>
</dbReference>
<comment type="subcellular location">
    <subcellularLocation>
        <location evidence="1">Cell outer membrane</location>
    </subcellularLocation>
</comment>
<dbReference type="Gene3D" id="1.25.40.390">
    <property type="match status" value="1"/>
</dbReference>
<keyword evidence="4" id="KW-0472">Membrane</keyword>
<sequence length="529" mass="59189">MNNLKYITLLLLGIVVFSSCESWLEEEPKTQIGTDYFYQDKDQALMALTAAYAQLKSGPGYYNQQFLSNVYASSDQGTSSWKHGDFNKGILTSTNGTLPTTWNEIYVAIRDANNVIFNVADVEMDEEIKARIIGEAKFLRALHYFNLVRCWGEVPLRTEPVKPGEEGGLPVSSRTDIYTVIINDLVYASEYCWGRNETRNGETNDLGRATNASAMALLARVYLHIGSSMRAAAEGSEGCAPYAEFGSDYKTYYEACRLMCEEALAQSGYALTTSLEEWQTIFDADKGNNPEMLFDIQGSSATGQGTAVSNLFSPRNAGLSGGGWGGTNKMVAGFTQNSVDATDVRFDKGIIHYYEDNTYRYELLPGYNGYARYFLDSGNRKGALYNVFTSKFIDSDATTEYTSQQNWHVIRLADVYMMRAEVLAELNEVPALANADVNMLRSRVGMSDLDFTGMTMAEFREALLRERAAEFFMEGQRWFDLIRLGVYEAKCKIAFDPKNQGKIQGIRGPEDYTWPIPITETSANENIDE</sequence>
<dbReference type="InterPro" id="IPR011990">
    <property type="entry name" value="TPR-like_helical_dom_sf"/>
</dbReference>
<dbReference type="Pfam" id="PF14322">
    <property type="entry name" value="SusD-like_3"/>
    <property type="match status" value="1"/>
</dbReference>
<dbReference type="Proteomes" id="UP000605676">
    <property type="component" value="Unassembled WGS sequence"/>
</dbReference>
<gene>
    <name evidence="8" type="ORF">JIV24_02565</name>
</gene>
<evidence type="ECO:0000256" key="4">
    <source>
        <dbReference type="ARBA" id="ARBA00023136"/>
    </source>
</evidence>
<keyword evidence="3" id="KW-0732">Signal</keyword>
<protein>
    <submittedName>
        <fullName evidence="8">RagB/SusD family nutrient uptake outer membrane protein</fullName>
    </submittedName>
</protein>
<dbReference type="EMBL" id="JAENRR010000004">
    <property type="protein sequence ID" value="MBK3516207.1"/>
    <property type="molecule type" value="Genomic_DNA"/>
</dbReference>
<evidence type="ECO:0000259" key="7">
    <source>
        <dbReference type="Pfam" id="PF14322"/>
    </source>
</evidence>
<evidence type="ECO:0000256" key="3">
    <source>
        <dbReference type="ARBA" id="ARBA00022729"/>
    </source>
</evidence>
<dbReference type="Pfam" id="PF07980">
    <property type="entry name" value="SusD_RagB"/>
    <property type="match status" value="1"/>
</dbReference>
<comment type="caution">
    <text evidence="8">The sequence shown here is derived from an EMBL/GenBank/DDBJ whole genome shotgun (WGS) entry which is preliminary data.</text>
</comment>
<dbReference type="CDD" id="cd08977">
    <property type="entry name" value="SusD"/>
    <property type="match status" value="1"/>
</dbReference>
<evidence type="ECO:0000313" key="9">
    <source>
        <dbReference type="Proteomes" id="UP000605676"/>
    </source>
</evidence>
<accession>A0ABS1HEZ1</accession>
<keyword evidence="5" id="KW-0998">Cell outer membrane</keyword>
<reference evidence="8 9" key="1">
    <citation type="submission" date="2021-01" db="EMBL/GenBank/DDBJ databases">
        <title>Carboxyliciviraga sp.nov., isolated from coastal sediments.</title>
        <authorList>
            <person name="Lu D."/>
            <person name="Zhang T."/>
        </authorList>
    </citation>
    <scope>NUCLEOTIDE SEQUENCE [LARGE SCALE GENOMIC DNA]</scope>
    <source>
        <strain evidence="8 9">N1Y132</strain>
    </source>
</reference>
<name>A0ABS1HEZ1_9BACT</name>
<comment type="similarity">
    <text evidence="2">Belongs to the SusD family.</text>
</comment>